<dbReference type="GO" id="GO:0016747">
    <property type="term" value="F:acyltransferase activity, transferring groups other than amino-acyl groups"/>
    <property type="evidence" value="ECO:0007669"/>
    <property type="project" value="InterPro"/>
</dbReference>
<name>A0A2T3AEJ6_9PEZI</name>
<dbReference type="AlphaFoldDB" id="A0A2T3AEJ6"/>
<evidence type="ECO:0000313" key="2">
    <source>
        <dbReference type="EMBL" id="PSR94191.1"/>
    </source>
</evidence>
<proteinExistence type="predicted"/>
<dbReference type="PANTHER" id="PTHR43792:SF1">
    <property type="entry name" value="N-ACETYLTRANSFERASE DOMAIN-CONTAINING PROTEIN"/>
    <property type="match status" value="1"/>
</dbReference>
<dbReference type="Gene3D" id="3.40.630.30">
    <property type="match status" value="1"/>
</dbReference>
<dbReference type="InterPro" id="IPR016181">
    <property type="entry name" value="Acyl_CoA_acyltransferase"/>
</dbReference>
<dbReference type="InParanoid" id="A0A2T3AEJ6"/>
<organism evidence="2 3">
    <name type="scientific">Coniella lustricola</name>
    <dbReference type="NCBI Taxonomy" id="2025994"/>
    <lineage>
        <taxon>Eukaryota</taxon>
        <taxon>Fungi</taxon>
        <taxon>Dikarya</taxon>
        <taxon>Ascomycota</taxon>
        <taxon>Pezizomycotina</taxon>
        <taxon>Sordariomycetes</taxon>
        <taxon>Sordariomycetidae</taxon>
        <taxon>Diaporthales</taxon>
        <taxon>Schizoparmaceae</taxon>
        <taxon>Coniella</taxon>
    </lineage>
</organism>
<dbReference type="Proteomes" id="UP000241462">
    <property type="component" value="Unassembled WGS sequence"/>
</dbReference>
<dbReference type="PROSITE" id="PS51186">
    <property type="entry name" value="GNAT"/>
    <property type="match status" value="1"/>
</dbReference>
<dbReference type="OrthoDB" id="4072826at2759"/>
<reference evidence="2 3" key="1">
    <citation type="journal article" date="2018" name="Mycol. Prog.">
        <title>Coniella lustricola, a new species from submerged detritus.</title>
        <authorList>
            <person name="Raudabaugh D.B."/>
            <person name="Iturriaga T."/>
            <person name="Carver A."/>
            <person name="Mondo S."/>
            <person name="Pangilinan J."/>
            <person name="Lipzen A."/>
            <person name="He G."/>
            <person name="Amirebrahimi M."/>
            <person name="Grigoriev I.V."/>
            <person name="Miller A.N."/>
        </authorList>
    </citation>
    <scope>NUCLEOTIDE SEQUENCE [LARGE SCALE GENOMIC DNA]</scope>
    <source>
        <strain evidence="2 3">B22-T-1</strain>
    </source>
</reference>
<dbReference type="InterPro" id="IPR051531">
    <property type="entry name" value="N-acetyltransferase"/>
</dbReference>
<dbReference type="CDD" id="cd04301">
    <property type="entry name" value="NAT_SF"/>
    <property type="match status" value="1"/>
</dbReference>
<evidence type="ECO:0000259" key="1">
    <source>
        <dbReference type="PROSITE" id="PS51186"/>
    </source>
</evidence>
<protein>
    <submittedName>
        <fullName evidence="2">GNAT domain-domain-containing protein</fullName>
    </submittedName>
</protein>
<dbReference type="InterPro" id="IPR000182">
    <property type="entry name" value="GNAT_dom"/>
</dbReference>
<evidence type="ECO:0000313" key="3">
    <source>
        <dbReference type="Proteomes" id="UP000241462"/>
    </source>
</evidence>
<accession>A0A2T3AEJ6</accession>
<feature type="domain" description="N-acetyltransferase" evidence="1">
    <location>
        <begin position="32"/>
        <end position="219"/>
    </location>
</feature>
<gene>
    <name evidence="2" type="ORF">BD289DRAFT_451519</name>
</gene>
<dbReference type="EMBL" id="KZ678401">
    <property type="protein sequence ID" value="PSR94191.1"/>
    <property type="molecule type" value="Genomic_DNA"/>
</dbReference>
<dbReference type="PANTHER" id="PTHR43792">
    <property type="entry name" value="GNAT FAMILY, PUTATIVE (AFU_ORTHOLOGUE AFUA_3G00765)-RELATED-RELATED"/>
    <property type="match status" value="1"/>
</dbReference>
<keyword evidence="3" id="KW-1185">Reference proteome</keyword>
<dbReference type="SUPFAM" id="SSF55729">
    <property type="entry name" value="Acyl-CoA N-acyltransferases (Nat)"/>
    <property type="match status" value="1"/>
</dbReference>
<sequence length="229" mass="25770">MGKAAEAWTPVQTTLPRLPASSARSHITTRRLLIRPIAASDLEALHELRTQPEVMMWTSAGRIDIDKDETASKLAPFLPPHDAEAFNCTMCLRETGEIVGMGGVHRMNTDENYGWPEIGYMFKKEHWGKGLATEFVDAFLREWDALDRVPTELKVKGKTLAAHESSWAIVKEQLVAVADATNTASQRILVKCGFEQFDVFEEQDSVDPTKAVQLLVFRYFPHARESKIE</sequence>
<dbReference type="Pfam" id="PF13302">
    <property type="entry name" value="Acetyltransf_3"/>
    <property type="match status" value="1"/>
</dbReference>